<dbReference type="HOGENOM" id="CLU_033726_4_3_1"/>
<dbReference type="CDD" id="cd14688">
    <property type="entry name" value="bZIP_YAP"/>
    <property type="match status" value="1"/>
</dbReference>
<organism evidence="3 4">
    <name type="scientific">Byssochlamys spectabilis (strain No. 5 / NBRC 109023)</name>
    <name type="common">Paecilomyces variotii</name>
    <dbReference type="NCBI Taxonomy" id="1356009"/>
    <lineage>
        <taxon>Eukaryota</taxon>
        <taxon>Fungi</taxon>
        <taxon>Dikarya</taxon>
        <taxon>Ascomycota</taxon>
        <taxon>Pezizomycotina</taxon>
        <taxon>Eurotiomycetes</taxon>
        <taxon>Eurotiomycetidae</taxon>
        <taxon>Eurotiales</taxon>
        <taxon>Thermoascaceae</taxon>
        <taxon>Paecilomyces</taxon>
    </lineage>
</organism>
<dbReference type="Pfam" id="PF11905">
    <property type="entry name" value="DUF3425"/>
    <property type="match status" value="1"/>
</dbReference>
<dbReference type="InterPro" id="IPR004827">
    <property type="entry name" value="bZIP"/>
</dbReference>
<comment type="caution">
    <text evidence="3">The sequence shown here is derived from an EMBL/GenBank/DDBJ whole genome shotgun (WGS) entry which is preliminary data.</text>
</comment>
<name>V5G652_BYSSN</name>
<dbReference type="eggNOG" id="ENOG502SP0F">
    <property type="taxonomic scope" value="Eukaryota"/>
</dbReference>
<dbReference type="InParanoid" id="V5G652"/>
<keyword evidence="4" id="KW-1185">Reference proteome</keyword>
<feature type="domain" description="BZIP" evidence="2">
    <location>
        <begin position="46"/>
        <end position="61"/>
    </location>
</feature>
<protein>
    <recommendedName>
        <fullName evidence="2">BZIP domain-containing protein</fullName>
    </recommendedName>
</protein>
<dbReference type="GO" id="GO:0003700">
    <property type="term" value="F:DNA-binding transcription factor activity"/>
    <property type="evidence" value="ECO:0007669"/>
    <property type="project" value="InterPro"/>
</dbReference>
<evidence type="ECO:0000313" key="4">
    <source>
        <dbReference type="Proteomes" id="UP000018001"/>
    </source>
</evidence>
<dbReference type="PANTHER" id="PTHR38116">
    <property type="entry name" value="CHROMOSOME 7, WHOLE GENOME SHOTGUN SEQUENCE"/>
    <property type="match status" value="1"/>
</dbReference>
<evidence type="ECO:0000256" key="1">
    <source>
        <dbReference type="SAM" id="MobiDB-lite"/>
    </source>
</evidence>
<feature type="region of interest" description="Disordered" evidence="1">
    <location>
        <begin position="14"/>
        <end position="104"/>
    </location>
</feature>
<feature type="compositionally biased region" description="Basic and acidic residues" evidence="1">
    <location>
        <begin position="24"/>
        <end position="48"/>
    </location>
</feature>
<evidence type="ECO:0000259" key="2">
    <source>
        <dbReference type="PROSITE" id="PS00036"/>
    </source>
</evidence>
<dbReference type="InterPro" id="IPR021833">
    <property type="entry name" value="DUF3425"/>
</dbReference>
<dbReference type="EMBL" id="BAUL01000201">
    <property type="protein sequence ID" value="GAD97471.1"/>
    <property type="molecule type" value="Genomic_DNA"/>
</dbReference>
<feature type="compositionally biased region" description="Basic residues" evidence="1">
    <location>
        <begin position="59"/>
        <end position="69"/>
    </location>
</feature>
<dbReference type="PANTHER" id="PTHR38116:SF5">
    <property type="entry name" value="BZIP DOMAIN-CONTAINING PROTEIN"/>
    <property type="match status" value="1"/>
</dbReference>
<dbReference type="OrthoDB" id="5973539at2759"/>
<reference evidence="4" key="1">
    <citation type="journal article" date="2014" name="Genome Announc.">
        <title>Draft genome sequence of the formaldehyde-resistant fungus Byssochlamys spectabilis No. 5 (anamorph Paecilomyces variotii No. 5) (NBRC109023).</title>
        <authorList>
            <person name="Oka T."/>
            <person name="Ekino K."/>
            <person name="Fukuda K."/>
            <person name="Nomura Y."/>
        </authorList>
    </citation>
    <scope>NUCLEOTIDE SEQUENCE [LARGE SCALE GENOMIC DNA]</scope>
    <source>
        <strain evidence="4">No. 5 / NBRC 109023</strain>
    </source>
</reference>
<dbReference type="AlphaFoldDB" id="V5G652"/>
<proteinExistence type="predicted"/>
<dbReference type="PROSITE" id="PS00036">
    <property type="entry name" value="BZIP_BASIC"/>
    <property type="match status" value="1"/>
</dbReference>
<dbReference type="Proteomes" id="UP000018001">
    <property type="component" value="Unassembled WGS sequence"/>
</dbReference>
<feature type="compositionally biased region" description="Low complexity" evidence="1">
    <location>
        <begin position="84"/>
        <end position="101"/>
    </location>
</feature>
<gene>
    <name evidence="3" type="ORF">PVAR5_6146</name>
</gene>
<accession>V5G652</accession>
<sequence length="502" mass="56696">MNSKTVLYTCDTYQYNNSNCETGPKNEGKGKRQENGKPKSKPISEKRRLQNRQSQKTFREKHRRQKQLLKRVGGSRNLRPLAASPISPSSWSHSSSSIQSSEATDAAITPLSTAHGENSGMFIPSENLYHKPNHSFDDLCYLSPYEDQYMHVSPQYLTPRPSLPNIMSPEYWNLSPWADHAKADRSNVPIVENDQYGDCGDSLSRLLMQADDKLDQYVVEQILQRKLNVYDVLNAVLNSLSQLAPTGGSRDQDLSPWCDGTGDCSLQQSRLQRRNVPSCPTETQFCFPTAQVAGFQNRLSLICMSFYEASKINATMLNMAGASMDSRGDAVGPLSASTPESRSNGGMMSPFFQPGISKETAEEICSVNFANVKPFLRPVPSQIMKSHYSYMDTIPFPSFRERAIGMICTNPPMIDEEELFQDLLHDGLICWASDPTKASCFETSSAPWDLRSWEAQPWFLKKWWILVGGTQSEIYRQTVWWREMRGETILDLFPSIDMDSLH</sequence>
<evidence type="ECO:0000313" key="3">
    <source>
        <dbReference type="EMBL" id="GAD97471.1"/>
    </source>
</evidence>